<proteinExistence type="predicted"/>
<evidence type="ECO:0000313" key="3">
    <source>
        <dbReference type="Proteomes" id="UP001177670"/>
    </source>
</evidence>
<protein>
    <recommendedName>
        <fullName evidence="4">Neuroparsin-A</fullName>
    </recommendedName>
</protein>
<accession>A0AA40FG99</accession>
<dbReference type="Proteomes" id="UP001177670">
    <property type="component" value="Unassembled WGS sequence"/>
</dbReference>
<evidence type="ECO:0008006" key="4">
    <source>
        <dbReference type="Google" id="ProtNLM"/>
    </source>
</evidence>
<keyword evidence="3" id="KW-1185">Reference proteome</keyword>
<reference evidence="2" key="1">
    <citation type="submission" date="2021-10" db="EMBL/GenBank/DDBJ databases">
        <title>Melipona bicolor Genome sequencing and assembly.</title>
        <authorList>
            <person name="Araujo N.S."/>
            <person name="Arias M.C."/>
        </authorList>
    </citation>
    <scope>NUCLEOTIDE SEQUENCE</scope>
    <source>
        <strain evidence="2">USP_2M_L1-L4_2017</strain>
        <tissue evidence="2">Whole body</tissue>
    </source>
</reference>
<organism evidence="2 3">
    <name type="scientific">Melipona bicolor</name>
    <dbReference type="NCBI Taxonomy" id="60889"/>
    <lineage>
        <taxon>Eukaryota</taxon>
        <taxon>Metazoa</taxon>
        <taxon>Ecdysozoa</taxon>
        <taxon>Arthropoda</taxon>
        <taxon>Hexapoda</taxon>
        <taxon>Insecta</taxon>
        <taxon>Pterygota</taxon>
        <taxon>Neoptera</taxon>
        <taxon>Endopterygota</taxon>
        <taxon>Hymenoptera</taxon>
        <taxon>Apocrita</taxon>
        <taxon>Aculeata</taxon>
        <taxon>Apoidea</taxon>
        <taxon>Anthophila</taxon>
        <taxon>Apidae</taxon>
        <taxon>Melipona</taxon>
    </lineage>
</organism>
<evidence type="ECO:0000256" key="1">
    <source>
        <dbReference type="SAM" id="SignalP"/>
    </source>
</evidence>
<name>A0AA40FG99_9HYME</name>
<dbReference type="EMBL" id="JAHYIQ010000043">
    <property type="protein sequence ID" value="KAK1118475.1"/>
    <property type="molecule type" value="Genomic_DNA"/>
</dbReference>
<dbReference type="InterPro" id="IPR010850">
    <property type="entry name" value="Neuroparsin"/>
</dbReference>
<dbReference type="AlphaFoldDB" id="A0AA40FG99"/>
<evidence type="ECO:0000313" key="2">
    <source>
        <dbReference type="EMBL" id="KAK1118475.1"/>
    </source>
</evidence>
<gene>
    <name evidence="2" type="ORF">K0M31_015171</name>
</gene>
<keyword evidence="1" id="KW-0732">Signal</keyword>
<comment type="caution">
    <text evidence="2">The sequence shown here is derived from an EMBL/GenBank/DDBJ whole genome shotgun (WGS) entry which is preliminary data.</text>
</comment>
<dbReference type="Pfam" id="PF07327">
    <property type="entry name" value="Neuroparsin"/>
    <property type="match status" value="1"/>
</dbReference>
<feature type="signal peptide" evidence="1">
    <location>
        <begin position="1"/>
        <end position="24"/>
    </location>
</feature>
<sequence>MFTVQTIRIAVLLVIALLYDTCSGYPSIRQKQEIASHCKGCGDFCHKCEYGVVMSSVCGISQCAKGPDEPCGGPRELFGTCGEGMRCTCNQCTGCSSENLRCSKVQNPCLRDVNIFGRWPTIM</sequence>
<feature type="chain" id="PRO_5041395356" description="Neuroparsin-A" evidence="1">
    <location>
        <begin position="25"/>
        <end position="123"/>
    </location>
</feature>